<evidence type="ECO:0000259" key="2">
    <source>
        <dbReference type="SMART" id="SM00834"/>
    </source>
</evidence>
<evidence type="ECO:0000313" key="3">
    <source>
        <dbReference type="EMBL" id="KAF0807404.1"/>
    </source>
</evidence>
<name>A0ABQ6YC88_9GAMM</name>
<sequence>MPLYDYKCANHGLFHALVAVTESGIARACPQCDELAPRVIMVPPEVLDMAPARRQAMERNERAAHEPRRGNDHSEKEQGCCHHAKPSPKVFYTADGKKMFPSARPWMISH</sequence>
<feature type="compositionally biased region" description="Basic and acidic residues" evidence="1">
    <location>
        <begin position="55"/>
        <end position="80"/>
    </location>
</feature>
<feature type="domain" description="Putative regulatory protein FmdB zinc ribbon" evidence="2">
    <location>
        <begin position="1"/>
        <end position="41"/>
    </location>
</feature>
<dbReference type="Proteomes" id="UP000771797">
    <property type="component" value="Unassembled WGS sequence"/>
</dbReference>
<dbReference type="Pfam" id="PF09723">
    <property type="entry name" value="Zn_ribbon_8"/>
    <property type="match status" value="1"/>
</dbReference>
<keyword evidence="4" id="KW-1185">Reference proteome</keyword>
<feature type="region of interest" description="Disordered" evidence="1">
    <location>
        <begin position="55"/>
        <end position="83"/>
    </location>
</feature>
<evidence type="ECO:0000256" key="1">
    <source>
        <dbReference type="SAM" id="MobiDB-lite"/>
    </source>
</evidence>
<protein>
    <recommendedName>
        <fullName evidence="2">Putative regulatory protein FmdB zinc ribbon domain-containing protein</fullName>
    </recommendedName>
</protein>
<reference evidence="3 4" key="1">
    <citation type="submission" date="2012-09" db="EMBL/GenBank/DDBJ databases">
        <title>Genome Sequence of alkane-degrading Bacterium Alcanivorax sp. 6-D-6.</title>
        <authorList>
            <person name="Lai Q."/>
            <person name="Shao Z."/>
        </authorList>
    </citation>
    <scope>NUCLEOTIDE SEQUENCE [LARGE SCALE GENOMIC DNA]</scope>
    <source>
        <strain evidence="3 4">6-D-6</strain>
    </source>
</reference>
<dbReference type="RefSeq" id="WP_133490259.1">
    <property type="nucleotide sequence ID" value="NZ_AQPF01000004.1"/>
</dbReference>
<dbReference type="InterPro" id="IPR013429">
    <property type="entry name" value="Regulatory_FmdB_Zinc_ribbon"/>
</dbReference>
<evidence type="ECO:0000313" key="4">
    <source>
        <dbReference type="Proteomes" id="UP000771797"/>
    </source>
</evidence>
<gene>
    <name evidence="3" type="ORF">A6D6_00956</name>
</gene>
<dbReference type="NCBIfam" id="TIGR02605">
    <property type="entry name" value="CxxC_CxxC_SSSS"/>
    <property type="match status" value="1"/>
</dbReference>
<comment type="caution">
    <text evidence="3">The sequence shown here is derived from an EMBL/GenBank/DDBJ whole genome shotgun (WGS) entry which is preliminary data.</text>
</comment>
<accession>A0ABQ6YC88</accession>
<dbReference type="SMART" id="SM00834">
    <property type="entry name" value="CxxC_CXXC_SSSS"/>
    <property type="match status" value="1"/>
</dbReference>
<dbReference type="EMBL" id="AQPF01000004">
    <property type="protein sequence ID" value="KAF0807404.1"/>
    <property type="molecule type" value="Genomic_DNA"/>
</dbReference>
<organism evidence="3 4">
    <name type="scientific">Alcanivorax xiamenensis</name>
    <dbReference type="NCBI Taxonomy" id="1177156"/>
    <lineage>
        <taxon>Bacteria</taxon>
        <taxon>Pseudomonadati</taxon>
        <taxon>Pseudomonadota</taxon>
        <taxon>Gammaproteobacteria</taxon>
        <taxon>Oceanospirillales</taxon>
        <taxon>Alcanivoracaceae</taxon>
        <taxon>Alcanivorax</taxon>
    </lineage>
</organism>
<proteinExistence type="predicted"/>